<dbReference type="STRING" id="574376.BAMA_06285"/>
<keyword evidence="3" id="KW-1185">Reference proteome</keyword>
<dbReference type="OrthoDB" id="32134at2"/>
<feature type="domain" description="Thioredoxin" evidence="1">
    <location>
        <begin position="46"/>
        <end position="140"/>
    </location>
</feature>
<evidence type="ECO:0000313" key="2">
    <source>
        <dbReference type="EMBL" id="KEK18168.1"/>
    </source>
</evidence>
<dbReference type="Proteomes" id="UP000027822">
    <property type="component" value="Unassembled WGS sequence"/>
</dbReference>
<dbReference type="AlphaFoldDB" id="A0A073K7C3"/>
<reference evidence="2 3" key="1">
    <citation type="submission" date="2014-06" db="EMBL/GenBank/DDBJ databases">
        <title>Draft genome sequence of Bacillus manliponensis JCM 15802 (MCCC 1A00708).</title>
        <authorList>
            <person name="Lai Q."/>
            <person name="Liu Y."/>
            <person name="Shao Z."/>
        </authorList>
    </citation>
    <scope>NUCLEOTIDE SEQUENCE [LARGE SCALE GENOMIC DNA]</scope>
    <source>
        <strain evidence="2 3">JCM 15802</strain>
    </source>
</reference>
<dbReference type="Gene3D" id="3.40.30.10">
    <property type="entry name" value="Glutaredoxin"/>
    <property type="match status" value="1"/>
</dbReference>
<name>A0A073K7C3_9BACI</name>
<dbReference type="CDD" id="cd02947">
    <property type="entry name" value="TRX_family"/>
    <property type="match status" value="1"/>
</dbReference>
<sequence>MKKMFILSITVLLVLVVITFIINEEESKNKKTLGTGVETIDYYKNQITPEQLQQDISNNEAKIVYFYKTTCFYCAKVSPIIVPMAENMNISMQVLNLEDYSGGWDMFQIEGTPTIISYKEGKEANRILGEQSRKTYQDWFEKNK</sequence>
<dbReference type="SUPFAM" id="SSF52833">
    <property type="entry name" value="Thioredoxin-like"/>
    <property type="match status" value="1"/>
</dbReference>
<dbReference type="eggNOG" id="COG0526">
    <property type="taxonomic scope" value="Bacteria"/>
</dbReference>
<evidence type="ECO:0000313" key="3">
    <source>
        <dbReference type="Proteomes" id="UP000027822"/>
    </source>
</evidence>
<accession>A0A073K7C3</accession>
<dbReference type="InterPro" id="IPR036249">
    <property type="entry name" value="Thioredoxin-like_sf"/>
</dbReference>
<proteinExistence type="predicted"/>
<dbReference type="Pfam" id="PF00085">
    <property type="entry name" value="Thioredoxin"/>
    <property type="match status" value="1"/>
</dbReference>
<dbReference type="RefSeq" id="WP_034641384.1">
    <property type="nucleotide sequence ID" value="NZ_CBCSJC010000013.1"/>
</dbReference>
<evidence type="ECO:0000259" key="1">
    <source>
        <dbReference type="Pfam" id="PF00085"/>
    </source>
</evidence>
<dbReference type="InterPro" id="IPR013766">
    <property type="entry name" value="Thioredoxin_domain"/>
</dbReference>
<protein>
    <submittedName>
        <fullName evidence="2">Thioredoxin</fullName>
    </submittedName>
</protein>
<organism evidence="2 3">
    <name type="scientific">Bacillus manliponensis</name>
    <dbReference type="NCBI Taxonomy" id="574376"/>
    <lineage>
        <taxon>Bacteria</taxon>
        <taxon>Bacillati</taxon>
        <taxon>Bacillota</taxon>
        <taxon>Bacilli</taxon>
        <taxon>Bacillales</taxon>
        <taxon>Bacillaceae</taxon>
        <taxon>Bacillus</taxon>
        <taxon>Bacillus cereus group</taxon>
    </lineage>
</organism>
<comment type="caution">
    <text evidence="2">The sequence shown here is derived from an EMBL/GenBank/DDBJ whole genome shotgun (WGS) entry which is preliminary data.</text>
</comment>
<dbReference type="EMBL" id="JOTN01000016">
    <property type="protein sequence ID" value="KEK18168.1"/>
    <property type="molecule type" value="Genomic_DNA"/>
</dbReference>
<gene>
    <name evidence="2" type="ORF">BAMA_06285</name>
</gene>